<name>A0A239SMN4_9STRE</name>
<keyword evidence="1" id="KW-1133">Transmembrane helix</keyword>
<protein>
    <submittedName>
        <fullName evidence="2">Putative low temperature requirement protein A</fullName>
    </submittedName>
</protein>
<keyword evidence="3" id="KW-1185">Reference proteome</keyword>
<feature type="transmembrane region" description="Helical" evidence="1">
    <location>
        <begin position="160"/>
        <end position="178"/>
    </location>
</feature>
<sequence>MLKHKKVELTELFYDLVFVYGFSQQTALIHHVHDGIVPFVSFFAFVIGMVTMINSWMVQTVFTNRFGKNSLTNIFMMFAQMALLLISLTSVTDEFTHQNFVYFYAPIAGISFLLLVQYILEYLGSDNEADKVFIRRFFYILGTRTLGLLLAVFLPYRIGLIVAAVSIVMTWLLPAFLTKRNIMPKELKPINFPHLVERLSLLVIITFGEMIIGIADYFSPERLSPLSFCIFLIVASLFMVYIVEIDHMIDVDIDNPDGNSFIYWHYPIFFGLSFVTVSLGFLGNEEANNGFATLLLYLGIAMLMIGIYQLQPMNKVSHYFTPKLLLGISSVWLMAVLLSLVFLKSSASLIVIGSLATLIMAVIAVVFNLRHLSDTPRF</sequence>
<keyword evidence="1" id="KW-0812">Transmembrane</keyword>
<accession>A0A239SMN4</accession>
<reference evidence="2 3" key="1">
    <citation type="submission" date="2017-06" db="EMBL/GenBank/DDBJ databases">
        <authorList>
            <consortium name="Pathogen Informatics"/>
        </authorList>
    </citation>
    <scope>NUCLEOTIDE SEQUENCE [LARGE SCALE GENOMIC DNA]</scope>
    <source>
        <strain evidence="2 3">NCTC13788</strain>
    </source>
</reference>
<gene>
    <name evidence="2" type="primary">ltrA</name>
    <name evidence="2" type="ORF">SAMEA4412692_00326</name>
</gene>
<dbReference type="EMBL" id="LT906439">
    <property type="protein sequence ID" value="SNU86667.1"/>
    <property type="molecule type" value="Genomic_DNA"/>
</dbReference>
<dbReference type="InterPro" id="IPR010640">
    <property type="entry name" value="Low_temperature_requirement_A"/>
</dbReference>
<feature type="transmembrane region" description="Helical" evidence="1">
    <location>
        <begin position="263"/>
        <end position="282"/>
    </location>
</feature>
<dbReference type="eggNOG" id="COG4292">
    <property type="taxonomic scope" value="Bacteria"/>
</dbReference>
<feature type="transmembrane region" description="Helical" evidence="1">
    <location>
        <begin position="70"/>
        <end position="89"/>
    </location>
</feature>
<dbReference type="KEGG" id="smen:SAMEA4412692_0326"/>
<feature type="transmembrane region" description="Helical" evidence="1">
    <location>
        <begin position="294"/>
        <end position="312"/>
    </location>
</feature>
<keyword evidence="1" id="KW-0472">Membrane</keyword>
<dbReference type="Proteomes" id="UP000215185">
    <property type="component" value="Chromosome 1"/>
</dbReference>
<dbReference type="OrthoDB" id="9798526at2"/>
<evidence type="ECO:0000313" key="3">
    <source>
        <dbReference type="Proteomes" id="UP000215185"/>
    </source>
</evidence>
<dbReference type="Pfam" id="PF06772">
    <property type="entry name" value="LtrA"/>
    <property type="match status" value="1"/>
</dbReference>
<dbReference type="PANTHER" id="PTHR36840">
    <property type="entry name" value="BLL5714 PROTEIN"/>
    <property type="match status" value="1"/>
</dbReference>
<evidence type="ECO:0000313" key="2">
    <source>
        <dbReference type="EMBL" id="SNU86667.1"/>
    </source>
</evidence>
<dbReference type="AlphaFoldDB" id="A0A239SMN4"/>
<evidence type="ECO:0000256" key="1">
    <source>
        <dbReference type="SAM" id="Phobius"/>
    </source>
</evidence>
<feature type="transmembrane region" description="Helical" evidence="1">
    <location>
        <begin position="349"/>
        <end position="369"/>
    </location>
</feature>
<proteinExistence type="predicted"/>
<feature type="transmembrane region" description="Helical" evidence="1">
    <location>
        <begin position="324"/>
        <end position="343"/>
    </location>
</feature>
<feature type="transmembrane region" description="Helical" evidence="1">
    <location>
        <begin position="101"/>
        <end position="120"/>
    </location>
</feature>
<dbReference type="PANTHER" id="PTHR36840:SF1">
    <property type="entry name" value="BLL5714 PROTEIN"/>
    <property type="match status" value="1"/>
</dbReference>
<organism evidence="2 3">
    <name type="scientific">Streptococcus merionis</name>
    <dbReference type="NCBI Taxonomy" id="400065"/>
    <lineage>
        <taxon>Bacteria</taxon>
        <taxon>Bacillati</taxon>
        <taxon>Bacillota</taxon>
        <taxon>Bacilli</taxon>
        <taxon>Lactobacillales</taxon>
        <taxon>Streptococcaceae</taxon>
        <taxon>Streptococcus</taxon>
    </lineage>
</organism>
<dbReference type="STRING" id="1123308.GCA_000380085_01335"/>
<feature type="transmembrane region" description="Helical" evidence="1">
    <location>
        <begin position="224"/>
        <end position="243"/>
    </location>
</feature>
<feature type="transmembrane region" description="Helical" evidence="1">
    <location>
        <begin position="132"/>
        <end position="154"/>
    </location>
</feature>
<feature type="transmembrane region" description="Helical" evidence="1">
    <location>
        <begin position="36"/>
        <end position="58"/>
    </location>
</feature>